<evidence type="ECO:0000313" key="6">
    <source>
        <dbReference type="Proteomes" id="UP001515480"/>
    </source>
</evidence>
<dbReference type="PANTHER" id="PTHR10845:SF192">
    <property type="entry name" value="DOUBLE HIT, ISOFORM B"/>
    <property type="match status" value="1"/>
</dbReference>
<dbReference type="Pfam" id="PF00615">
    <property type="entry name" value="RGS"/>
    <property type="match status" value="1"/>
</dbReference>
<dbReference type="PROSITE" id="PS50132">
    <property type="entry name" value="RGS"/>
    <property type="match status" value="1"/>
</dbReference>
<dbReference type="InterPro" id="IPR016137">
    <property type="entry name" value="RGS"/>
</dbReference>
<dbReference type="Pfam" id="PF13202">
    <property type="entry name" value="EF-hand_5"/>
    <property type="match status" value="1"/>
</dbReference>
<dbReference type="InterPro" id="IPR002048">
    <property type="entry name" value="EF_hand_dom"/>
</dbReference>
<dbReference type="SUPFAM" id="SSF48097">
    <property type="entry name" value="Regulator of G-protein signaling, RGS"/>
    <property type="match status" value="1"/>
</dbReference>
<feature type="domain" description="EF-hand" evidence="4">
    <location>
        <begin position="116"/>
        <end position="151"/>
    </location>
</feature>
<reference evidence="5 6" key="1">
    <citation type="journal article" date="2024" name="Science">
        <title>Giant polyketide synthase enzymes in the biosynthesis of giant marine polyether toxins.</title>
        <authorList>
            <person name="Fallon T.R."/>
            <person name="Shende V.V."/>
            <person name="Wierzbicki I.H."/>
            <person name="Pendleton A.L."/>
            <person name="Watervoot N.F."/>
            <person name="Auber R.P."/>
            <person name="Gonzalez D.J."/>
            <person name="Wisecaver J.H."/>
            <person name="Moore B.S."/>
        </authorList>
    </citation>
    <scope>NUCLEOTIDE SEQUENCE [LARGE SCALE GENOMIC DNA]</scope>
    <source>
        <strain evidence="5 6">12B1</strain>
    </source>
</reference>
<dbReference type="SUPFAM" id="SSF47473">
    <property type="entry name" value="EF-hand"/>
    <property type="match status" value="1"/>
</dbReference>
<dbReference type="PROSITE" id="PS00018">
    <property type="entry name" value="EF_HAND_1"/>
    <property type="match status" value="1"/>
</dbReference>
<accession>A0AB34IEA5</accession>
<dbReference type="PROSITE" id="PS50222">
    <property type="entry name" value="EF_HAND_2"/>
    <property type="match status" value="2"/>
</dbReference>
<dbReference type="SMART" id="SM00315">
    <property type="entry name" value="RGS"/>
    <property type="match status" value="1"/>
</dbReference>
<dbReference type="Pfam" id="PF13405">
    <property type="entry name" value="EF-hand_6"/>
    <property type="match status" value="1"/>
</dbReference>
<dbReference type="EMBL" id="JBGBPQ010000027">
    <property type="protein sequence ID" value="KAL1498484.1"/>
    <property type="molecule type" value="Genomic_DNA"/>
</dbReference>
<keyword evidence="6" id="KW-1185">Reference proteome</keyword>
<name>A0AB34IEA5_PRYPA</name>
<organism evidence="5 6">
    <name type="scientific">Prymnesium parvum</name>
    <name type="common">Toxic golden alga</name>
    <dbReference type="NCBI Taxonomy" id="97485"/>
    <lineage>
        <taxon>Eukaryota</taxon>
        <taxon>Haptista</taxon>
        <taxon>Haptophyta</taxon>
        <taxon>Prymnesiophyceae</taxon>
        <taxon>Prymnesiales</taxon>
        <taxon>Prymnesiaceae</taxon>
        <taxon>Prymnesium</taxon>
    </lineage>
</organism>
<dbReference type="PANTHER" id="PTHR10845">
    <property type="entry name" value="REGULATOR OF G PROTEIN SIGNALING"/>
    <property type="match status" value="1"/>
</dbReference>
<feature type="domain" description="RGS" evidence="3">
    <location>
        <begin position="152"/>
        <end position="271"/>
    </location>
</feature>
<dbReference type="InterPro" id="IPR044926">
    <property type="entry name" value="RGS_subdomain_2"/>
</dbReference>
<dbReference type="InterPro" id="IPR036305">
    <property type="entry name" value="RGS_sf"/>
</dbReference>
<comment type="caution">
    <text evidence="5">The sequence shown here is derived from an EMBL/GenBank/DDBJ whole genome shotgun (WGS) entry which is preliminary data.</text>
</comment>
<evidence type="ECO:0000259" key="3">
    <source>
        <dbReference type="PROSITE" id="PS50132"/>
    </source>
</evidence>
<protein>
    <recommendedName>
        <fullName evidence="7">Calmodulin</fullName>
    </recommendedName>
</protein>
<keyword evidence="1" id="KW-0106">Calcium</keyword>
<evidence type="ECO:0000256" key="2">
    <source>
        <dbReference type="SAM" id="MobiDB-lite"/>
    </source>
</evidence>
<evidence type="ECO:0000313" key="5">
    <source>
        <dbReference type="EMBL" id="KAL1498484.1"/>
    </source>
</evidence>
<dbReference type="Proteomes" id="UP001515480">
    <property type="component" value="Unassembled WGS sequence"/>
</dbReference>
<evidence type="ECO:0000259" key="4">
    <source>
        <dbReference type="PROSITE" id="PS50222"/>
    </source>
</evidence>
<dbReference type="CDD" id="cd00051">
    <property type="entry name" value="EFh"/>
    <property type="match status" value="1"/>
</dbReference>
<evidence type="ECO:0008006" key="7">
    <source>
        <dbReference type="Google" id="ProtNLM"/>
    </source>
</evidence>
<sequence>MGCGASRGNISKNARATPYEMMSGNKAKEKTARRGVSSMTQMERDSTNRRAVEAFHNIDTEHDGFVTSDELRKLFPSLEAGLFDGFYHMLTKDKKGRVSQKEFLMSIALLTRACSAPVQQIDAIFSMFDKDDTGTLSKEEFGQLIKVSVNLNLASILSTKEGQQRMEEQLAKEYSEENINFWKAVQSYRQLAPAERAAEAKVIINTYVKNGAECQVNLPSKVVNRTLADVKANPDEPAADVFDEAQTEIFKLMERDTFSRFRSDKAMVDNLTNDFFTRVDRHHTGRVSYDDFRLWALNEPIALVFFNGLIEASKKLVDQLDDGPNAELPAAASA</sequence>
<evidence type="ECO:0000256" key="1">
    <source>
        <dbReference type="ARBA" id="ARBA00022837"/>
    </source>
</evidence>
<feature type="region of interest" description="Disordered" evidence="2">
    <location>
        <begin position="1"/>
        <end position="48"/>
    </location>
</feature>
<dbReference type="InterPro" id="IPR018247">
    <property type="entry name" value="EF_Hand_1_Ca_BS"/>
</dbReference>
<feature type="domain" description="EF-hand" evidence="4">
    <location>
        <begin position="46"/>
        <end position="81"/>
    </location>
</feature>
<dbReference type="SMART" id="SM00054">
    <property type="entry name" value="EFh"/>
    <property type="match status" value="2"/>
</dbReference>
<gene>
    <name evidence="5" type="ORF">AB1Y20_013809</name>
</gene>
<dbReference type="AlphaFoldDB" id="A0AB34IEA5"/>
<dbReference type="Gene3D" id="1.10.167.10">
    <property type="entry name" value="Regulator of G-protein Signalling 4, domain 2"/>
    <property type="match status" value="1"/>
</dbReference>
<proteinExistence type="predicted"/>
<dbReference type="GO" id="GO:0005509">
    <property type="term" value="F:calcium ion binding"/>
    <property type="evidence" value="ECO:0007669"/>
    <property type="project" value="InterPro"/>
</dbReference>
<dbReference type="Gene3D" id="1.10.238.10">
    <property type="entry name" value="EF-hand"/>
    <property type="match status" value="2"/>
</dbReference>
<dbReference type="InterPro" id="IPR011992">
    <property type="entry name" value="EF-hand-dom_pair"/>
</dbReference>